<comment type="caution">
    <text evidence="1">The sequence shown here is derived from an EMBL/GenBank/DDBJ whole genome shotgun (WGS) entry which is preliminary data.</text>
</comment>
<reference evidence="1" key="2">
    <citation type="submission" date="2020-11" db="EMBL/GenBank/DDBJ databases">
        <title>Whole genome sequencing of Colletotrichum sp.</title>
        <authorList>
            <person name="Li H."/>
        </authorList>
    </citation>
    <scope>NUCLEOTIDE SEQUENCE</scope>
    <source>
        <strain evidence="1">CkLH20</strain>
    </source>
</reference>
<dbReference type="RefSeq" id="XP_038750074.1">
    <property type="nucleotide sequence ID" value="XM_038884374.1"/>
</dbReference>
<accession>A0A9P6IBK9</accession>
<protein>
    <submittedName>
        <fullName evidence="1">Uncharacterized protein</fullName>
    </submittedName>
</protein>
<keyword evidence="2" id="KW-1185">Reference proteome</keyword>
<evidence type="ECO:0000313" key="2">
    <source>
        <dbReference type="Proteomes" id="UP000781932"/>
    </source>
</evidence>
<sequence length="466" mass="51843">MGDFKISTIPVYNPPGFPFQDDHLDAQQRTAWSNTISEWITNEIDAQYRDDDGNLQRLPGPCDGTFRTKLQQFFNGTVTPFNTGQKPALIDWIGFPKLIKIKVSGDIQRWKEADDHRDQQDEYCEWTVKRDDQKRIISVTFTCEGPEVRDKMHSTGTVTSCSLSAPAPIQYWAFLSQHDPQKMLELYKKNNPEYASQMKIEDMFVDVRGQQVYNPYNKWNGVIKTKPSSDKTLTTVNPGCIMHLAQRNNTLSAEIDIAAQGTVVRKDKQGNVITNDVKLCNCSKYGVATRNSDPKIGASINGLVRGGNSVSIADPVAIYMVDFDSSSFMLDQDGSGDNLIPVPDGTFTWQRGDINKKMGLRLHIQIPEGQIGTGEKQGRQLTVTDLVDTSNSQNVKYGAQFADYIHMGVNGVVIPNVPVAEPQACPCDTERNGNGHATGQPILFTMMAESTGNTAQKIPFKTRGDF</sequence>
<dbReference type="GeneID" id="62157448"/>
<reference evidence="1" key="1">
    <citation type="submission" date="2020-03" db="EMBL/GenBank/DDBJ databases">
        <authorList>
            <person name="He L."/>
        </authorList>
    </citation>
    <scope>NUCLEOTIDE SEQUENCE</scope>
    <source>
        <strain evidence="1">CkLH20</strain>
    </source>
</reference>
<gene>
    <name evidence="1" type="ORF">CkaCkLH20_01655</name>
</gene>
<evidence type="ECO:0000313" key="1">
    <source>
        <dbReference type="EMBL" id="KAF9880613.1"/>
    </source>
</evidence>
<dbReference type="EMBL" id="JAATWM020000004">
    <property type="protein sequence ID" value="KAF9880613.1"/>
    <property type="molecule type" value="Genomic_DNA"/>
</dbReference>
<proteinExistence type="predicted"/>
<dbReference type="AlphaFoldDB" id="A0A9P6IBK9"/>
<organism evidence="1 2">
    <name type="scientific">Colletotrichum karsti</name>
    <dbReference type="NCBI Taxonomy" id="1095194"/>
    <lineage>
        <taxon>Eukaryota</taxon>
        <taxon>Fungi</taxon>
        <taxon>Dikarya</taxon>
        <taxon>Ascomycota</taxon>
        <taxon>Pezizomycotina</taxon>
        <taxon>Sordariomycetes</taxon>
        <taxon>Hypocreomycetidae</taxon>
        <taxon>Glomerellales</taxon>
        <taxon>Glomerellaceae</taxon>
        <taxon>Colletotrichum</taxon>
        <taxon>Colletotrichum boninense species complex</taxon>
    </lineage>
</organism>
<dbReference type="OrthoDB" id="10253919at2759"/>
<name>A0A9P6IBK9_9PEZI</name>
<dbReference type="Proteomes" id="UP000781932">
    <property type="component" value="Unassembled WGS sequence"/>
</dbReference>